<comment type="caution">
    <text evidence="11">The sequence shown here is derived from an EMBL/GenBank/DDBJ whole genome shotgun (WGS) entry which is preliminary data.</text>
</comment>
<comment type="similarity">
    <text evidence="10">Belongs to the PlsX family.</text>
</comment>
<comment type="pathway">
    <text evidence="10">Lipid metabolism; phospholipid metabolism.</text>
</comment>
<comment type="subcellular location">
    <subcellularLocation>
        <location evidence="10">Cytoplasm</location>
    </subcellularLocation>
    <text evidence="10">Associated with the membrane possibly through PlsY.</text>
</comment>
<organism evidence="11 12">
    <name type="scientific">Candidatus Fimimonas gallinarum</name>
    <dbReference type="NCBI Taxonomy" id="2840821"/>
    <lineage>
        <taxon>Bacteria</taxon>
        <taxon>Pseudomonadati</taxon>
        <taxon>Myxococcota</taxon>
        <taxon>Myxococcia</taxon>
        <taxon>Myxococcales</taxon>
        <taxon>Cystobacterineae</taxon>
        <taxon>Myxococcaceae</taxon>
        <taxon>Myxococcaceae incertae sedis</taxon>
        <taxon>Candidatus Fimimonas</taxon>
    </lineage>
</organism>
<dbReference type="GO" id="GO:0008654">
    <property type="term" value="P:phospholipid biosynthetic process"/>
    <property type="evidence" value="ECO:0007669"/>
    <property type="project" value="UniProtKB-KW"/>
</dbReference>
<keyword evidence="3 10" id="KW-0444">Lipid biosynthesis</keyword>
<dbReference type="Pfam" id="PF02504">
    <property type="entry name" value="FA_synthesis"/>
    <property type="match status" value="1"/>
</dbReference>
<dbReference type="NCBIfam" id="TIGR00182">
    <property type="entry name" value="plsX"/>
    <property type="match status" value="1"/>
</dbReference>
<dbReference type="GO" id="GO:0006633">
    <property type="term" value="P:fatty acid biosynthetic process"/>
    <property type="evidence" value="ECO:0007669"/>
    <property type="project" value="UniProtKB-UniRule"/>
</dbReference>
<evidence type="ECO:0000313" key="11">
    <source>
        <dbReference type="EMBL" id="HIR66189.1"/>
    </source>
</evidence>
<evidence type="ECO:0000256" key="4">
    <source>
        <dbReference type="ARBA" id="ARBA00022679"/>
    </source>
</evidence>
<evidence type="ECO:0000256" key="2">
    <source>
        <dbReference type="ARBA" id="ARBA00022490"/>
    </source>
</evidence>
<dbReference type="PIRSF" id="PIRSF002465">
    <property type="entry name" value="Phsphlp_syn_PlsX"/>
    <property type="match status" value="1"/>
</dbReference>
<proteinExistence type="inferred from homology"/>
<dbReference type="PANTHER" id="PTHR30100">
    <property type="entry name" value="FATTY ACID/PHOSPHOLIPID SYNTHESIS PROTEIN PLSX"/>
    <property type="match status" value="1"/>
</dbReference>
<keyword evidence="5 10" id="KW-0443">Lipid metabolism</keyword>
<dbReference type="GO" id="GO:0005737">
    <property type="term" value="C:cytoplasm"/>
    <property type="evidence" value="ECO:0007669"/>
    <property type="project" value="UniProtKB-SubCell"/>
</dbReference>
<comment type="subunit">
    <text evidence="9 10">Homodimer. Probably interacts with PlsY.</text>
</comment>
<comment type="catalytic activity">
    <reaction evidence="1 10">
        <text>a fatty acyl-[ACP] + phosphate = an acyl phosphate + holo-[ACP]</text>
        <dbReference type="Rhea" id="RHEA:42292"/>
        <dbReference type="Rhea" id="RHEA-COMP:9685"/>
        <dbReference type="Rhea" id="RHEA-COMP:14125"/>
        <dbReference type="ChEBI" id="CHEBI:43474"/>
        <dbReference type="ChEBI" id="CHEBI:59918"/>
        <dbReference type="ChEBI" id="CHEBI:64479"/>
        <dbReference type="ChEBI" id="CHEBI:138651"/>
        <dbReference type="EC" id="2.3.1.274"/>
    </reaction>
</comment>
<evidence type="ECO:0000256" key="5">
    <source>
        <dbReference type="ARBA" id="ARBA00023098"/>
    </source>
</evidence>
<dbReference type="InterPro" id="IPR012281">
    <property type="entry name" value="Phospholipid_synth_PlsX-like"/>
</dbReference>
<keyword evidence="6 10" id="KW-0594">Phospholipid biosynthesis</keyword>
<reference evidence="11" key="1">
    <citation type="submission" date="2020-10" db="EMBL/GenBank/DDBJ databases">
        <authorList>
            <person name="Gilroy R."/>
        </authorList>
    </citation>
    <scope>NUCLEOTIDE SEQUENCE</scope>
    <source>
        <strain evidence="11">CHK121-14286</strain>
    </source>
</reference>
<evidence type="ECO:0000256" key="9">
    <source>
        <dbReference type="ARBA" id="ARBA00046608"/>
    </source>
</evidence>
<evidence type="ECO:0000256" key="10">
    <source>
        <dbReference type="HAMAP-Rule" id="MF_00019"/>
    </source>
</evidence>
<dbReference type="SUPFAM" id="SSF53659">
    <property type="entry name" value="Isocitrate/Isopropylmalate dehydrogenase-like"/>
    <property type="match status" value="1"/>
</dbReference>
<sequence length="346" mass="37379">MIKIVVDAYGGDNSPVVNVSGAVKALNEIDDMEIVLVGNQPELEKLLKEEKYDKQRLSIVHAPDVISCNDKPTEAIKTKRDSSMSKSFELLRTDSTARAMVSLGSTGALLAGAVLRVGRIRGVKRPAFCPILPTVAGSIVGICDSGANVDCDPVYLQQFAIMGSLYMQKAYGVKNPKVALLNIGVEEEKGDALRKETYPLLENTSSINFVGNMESRNLLSGEFDLVVCDGFAGNVLLKSTEGACLQLMKLLKRSLMSSFSSKLGALLCKKKMYEVKDTMDYNNYGGAVLLGTTKTIVKGHGSSKAKAVYNCIKQAYNMEKNNLCQAIGEEISKVAATTQPAQSQQQ</sequence>
<dbReference type="Proteomes" id="UP000824200">
    <property type="component" value="Unassembled WGS sequence"/>
</dbReference>
<comment type="function">
    <text evidence="10">Catalyzes the reversible formation of acyl-phosphate (acyl-PO(4)) from acyl-[acyl-carrier-protein] (acyl-ACP). This enzyme utilizes acyl-ACP as fatty acyl donor, but not acyl-CoA.</text>
</comment>
<keyword evidence="4 10" id="KW-0808">Transferase</keyword>
<keyword evidence="7 10" id="KW-1208">Phospholipid metabolism</keyword>
<evidence type="ECO:0000256" key="8">
    <source>
        <dbReference type="ARBA" id="ARBA00024069"/>
    </source>
</evidence>
<evidence type="ECO:0000256" key="7">
    <source>
        <dbReference type="ARBA" id="ARBA00023264"/>
    </source>
</evidence>
<evidence type="ECO:0000256" key="3">
    <source>
        <dbReference type="ARBA" id="ARBA00022516"/>
    </source>
</evidence>
<keyword evidence="2 10" id="KW-0963">Cytoplasm</keyword>
<evidence type="ECO:0000256" key="6">
    <source>
        <dbReference type="ARBA" id="ARBA00023209"/>
    </source>
</evidence>
<protein>
    <recommendedName>
        <fullName evidence="8 10">Phosphate acyltransferase</fullName>
        <ecNumber evidence="8 10">2.3.1.274</ecNumber>
    </recommendedName>
    <alternativeName>
        <fullName evidence="10">Acyl-ACP phosphotransacylase</fullName>
    </alternativeName>
    <alternativeName>
        <fullName evidence="10">Acyl-[acyl-carrier-protein]--phosphate acyltransferase</fullName>
    </alternativeName>
    <alternativeName>
        <fullName evidence="10">Phosphate-acyl-ACP acyltransferase</fullName>
    </alternativeName>
</protein>
<name>A0A9D1E4L5_9BACT</name>
<dbReference type="EC" id="2.3.1.274" evidence="8 10"/>
<dbReference type="InterPro" id="IPR003664">
    <property type="entry name" value="FA_synthesis"/>
</dbReference>
<dbReference type="PANTHER" id="PTHR30100:SF1">
    <property type="entry name" value="PHOSPHATE ACYLTRANSFERASE"/>
    <property type="match status" value="1"/>
</dbReference>
<reference evidence="11" key="2">
    <citation type="journal article" date="2021" name="PeerJ">
        <title>Extensive microbial diversity within the chicken gut microbiome revealed by metagenomics and culture.</title>
        <authorList>
            <person name="Gilroy R."/>
            <person name="Ravi A."/>
            <person name="Getino M."/>
            <person name="Pursley I."/>
            <person name="Horton D.L."/>
            <person name="Alikhan N.F."/>
            <person name="Baker D."/>
            <person name="Gharbi K."/>
            <person name="Hall N."/>
            <person name="Watson M."/>
            <person name="Adriaenssens E.M."/>
            <person name="Foster-Nyarko E."/>
            <person name="Jarju S."/>
            <person name="Secka A."/>
            <person name="Antonio M."/>
            <person name="Oren A."/>
            <person name="Chaudhuri R.R."/>
            <person name="La Ragione R."/>
            <person name="Hildebrand F."/>
            <person name="Pallen M.J."/>
        </authorList>
    </citation>
    <scope>NUCLEOTIDE SEQUENCE</scope>
    <source>
        <strain evidence="11">CHK121-14286</strain>
    </source>
</reference>
<keyword evidence="11" id="KW-0012">Acyltransferase</keyword>
<dbReference type="GO" id="GO:0043811">
    <property type="term" value="F:phosphate:acyl-[acyl carrier protein] acyltransferase activity"/>
    <property type="evidence" value="ECO:0007669"/>
    <property type="project" value="UniProtKB-UniRule"/>
</dbReference>
<accession>A0A9D1E4L5</accession>
<dbReference type="EMBL" id="DVHL01000040">
    <property type="protein sequence ID" value="HIR66189.1"/>
    <property type="molecule type" value="Genomic_DNA"/>
</dbReference>
<dbReference type="HAMAP" id="MF_00019">
    <property type="entry name" value="PlsX"/>
    <property type="match status" value="1"/>
</dbReference>
<gene>
    <name evidence="10 11" type="primary">plsX</name>
    <name evidence="11" type="ORF">IAC95_04865</name>
</gene>
<dbReference type="Gene3D" id="3.40.718.10">
    <property type="entry name" value="Isopropylmalate Dehydrogenase"/>
    <property type="match status" value="1"/>
</dbReference>
<dbReference type="AlphaFoldDB" id="A0A9D1E4L5"/>
<evidence type="ECO:0000313" key="12">
    <source>
        <dbReference type="Proteomes" id="UP000824200"/>
    </source>
</evidence>
<evidence type="ECO:0000256" key="1">
    <source>
        <dbReference type="ARBA" id="ARBA00001232"/>
    </source>
</evidence>